<dbReference type="STRING" id="166486.ERS852572_01193"/>
<dbReference type="RefSeq" id="WP_022111727.1">
    <property type="nucleotide sequence ID" value="NZ_CABIYH010000008.1"/>
</dbReference>
<dbReference type="AlphaFoldDB" id="A0A173SVW3"/>
<dbReference type="PaxDb" id="166486-ERS852572_01193"/>
<protein>
    <submittedName>
        <fullName evidence="2">Uncharacterized protein</fullName>
    </submittedName>
</protein>
<dbReference type="Proteomes" id="UP000095350">
    <property type="component" value="Unassembled WGS sequence"/>
</dbReference>
<evidence type="ECO:0000313" key="3">
    <source>
        <dbReference type="Proteomes" id="UP000095350"/>
    </source>
</evidence>
<feature type="transmembrane region" description="Helical" evidence="1">
    <location>
        <begin position="7"/>
        <end position="32"/>
    </location>
</feature>
<reference evidence="2 3" key="1">
    <citation type="submission" date="2015-09" db="EMBL/GenBank/DDBJ databases">
        <authorList>
            <consortium name="Pathogen Informatics"/>
        </authorList>
    </citation>
    <scope>NUCLEOTIDE SEQUENCE [LARGE SCALE GENOMIC DNA]</scope>
    <source>
        <strain evidence="2 3">2789STDY5834960</strain>
    </source>
</reference>
<name>A0A173SVW3_9FIRM</name>
<accession>A0A173SVW3</accession>
<keyword evidence="1" id="KW-0472">Membrane</keyword>
<keyword evidence="1" id="KW-0812">Transmembrane</keyword>
<evidence type="ECO:0000313" key="2">
    <source>
        <dbReference type="EMBL" id="CUM94501.1"/>
    </source>
</evidence>
<dbReference type="EMBL" id="CYXZ01000008">
    <property type="protein sequence ID" value="CUM94501.1"/>
    <property type="molecule type" value="Genomic_DNA"/>
</dbReference>
<gene>
    <name evidence="2" type="ORF">ERS852572_01193</name>
</gene>
<evidence type="ECO:0000256" key="1">
    <source>
        <dbReference type="SAM" id="Phobius"/>
    </source>
</evidence>
<feature type="transmembrane region" description="Helical" evidence="1">
    <location>
        <begin position="38"/>
        <end position="55"/>
    </location>
</feature>
<organism evidence="2 3">
    <name type="scientific">Roseburia intestinalis</name>
    <dbReference type="NCBI Taxonomy" id="166486"/>
    <lineage>
        <taxon>Bacteria</taxon>
        <taxon>Bacillati</taxon>
        <taxon>Bacillota</taxon>
        <taxon>Clostridia</taxon>
        <taxon>Lachnospirales</taxon>
        <taxon>Lachnospiraceae</taxon>
        <taxon>Roseburia</taxon>
    </lineage>
</organism>
<keyword evidence="1" id="KW-1133">Transmembrane helix</keyword>
<proteinExistence type="predicted"/>
<sequence length="58" mass="5984">MKRLACLVCLTVILIVGLMIGVLGLCLIASAVIGHVEVVAVGALLIVNLALLDLCRSL</sequence>